<dbReference type="Proteomes" id="UP000708208">
    <property type="component" value="Unassembled WGS sequence"/>
</dbReference>
<sequence>LDIRGIPIFYYVKCKDVIIIGK</sequence>
<dbReference type="AlphaFoldDB" id="A0A8J2KIL4"/>
<accession>A0A8J2KIL4</accession>
<name>A0A8J2KIL4_9HEXA</name>
<gene>
    <name evidence="1" type="ORF">AFUS01_LOCUS25239</name>
</gene>
<evidence type="ECO:0000313" key="2">
    <source>
        <dbReference type="Proteomes" id="UP000708208"/>
    </source>
</evidence>
<comment type="caution">
    <text evidence="1">The sequence shown here is derived from an EMBL/GenBank/DDBJ whole genome shotgun (WGS) entry which is preliminary data.</text>
</comment>
<keyword evidence="2" id="KW-1185">Reference proteome</keyword>
<dbReference type="EMBL" id="CAJVCH010322936">
    <property type="protein sequence ID" value="CAG7786681.1"/>
    <property type="molecule type" value="Genomic_DNA"/>
</dbReference>
<proteinExistence type="predicted"/>
<feature type="non-terminal residue" evidence="1">
    <location>
        <position position="1"/>
    </location>
</feature>
<reference evidence="1" key="1">
    <citation type="submission" date="2021-06" db="EMBL/GenBank/DDBJ databases">
        <authorList>
            <person name="Hodson N. C."/>
            <person name="Mongue J. A."/>
            <person name="Jaron S. K."/>
        </authorList>
    </citation>
    <scope>NUCLEOTIDE SEQUENCE</scope>
</reference>
<protein>
    <submittedName>
        <fullName evidence="1">Uncharacterized protein</fullName>
    </submittedName>
</protein>
<evidence type="ECO:0000313" key="1">
    <source>
        <dbReference type="EMBL" id="CAG7786681.1"/>
    </source>
</evidence>
<organism evidence="1 2">
    <name type="scientific">Allacma fusca</name>
    <dbReference type="NCBI Taxonomy" id="39272"/>
    <lineage>
        <taxon>Eukaryota</taxon>
        <taxon>Metazoa</taxon>
        <taxon>Ecdysozoa</taxon>
        <taxon>Arthropoda</taxon>
        <taxon>Hexapoda</taxon>
        <taxon>Collembola</taxon>
        <taxon>Symphypleona</taxon>
        <taxon>Sminthuridae</taxon>
        <taxon>Allacma</taxon>
    </lineage>
</organism>